<evidence type="ECO:0008006" key="5">
    <source>
        <dbReference type="Google" id="ProtNLM"/>
    </source>
</evidence>
<dbReference type="EMBL" id="CP002042">
    <property type="protein sequence ID" value="ADH62088.1"/>
    <property type="molecule type" value="Genomic_DNA"/>
</dbReference>
<feature type="transmembrane region" description="Helical" evidence="2">
    <location>
        <begin position="29"/>
        <end position="48"/>
    </location>
</feature>
<evidence type="ECO:0000256" key="2">
    <source>
        <dbReference type="SAM" id="Phobius"/>
    </source>
</evidence>
<protein>
    <recommendedName>
        <fullName evidence="5">DUF3105 domain-containing protein</fullName>
    </recommendedName>
</protein>
<dbReference type="RefSeq" id="WP_013156695.1">
    <property type="nucleotide sequence ID" value="NC_014212.1"/>
</dbReference>
<dbReference type="HOGENOM" id="CLU_116209_0_0_0"/>
<dbReference type="eggNOG" id="ENOG5032YUA">
    <property type="taxonomic scope" value="Bacteria"/>
</dbReference>
<sequence length="205" mass="22877">MGKKSRSKKLAAANPTQPSARRPDTRWRVWGAGALAILALGWGGWSWWQGQQVANQFPALVAAGQAGLSRVETPRDEGRGHVGPGQTVPYETDPPNSGPHWTTWVNPGIYTTAPRNEQLVHSLEHGHIVIYYDQPGEEAMRTLRAWVDRYQGQWDGVLAVRREGLGQRLILTAWNKILRLDRFDPAVAAAFVDKYRGRGPENPVR</sequence>
<evidence type="ECO:0000313" key="3">
    <source>
        <dbReference type="EMBL" id="ADH62088.1"/>
    </source>
</evidence>
<dbReference type="OrthoDB" id="9809840at2"/>
<dbReference type="InterPro" id="IPR021454">
    <property type="entry name" value="DUF3105"/>
</dbReference>
<keyword evidence="2" id="KW-0472">Membrane</keyword>
<accession>D7BGT4</accession>
<feature type="region of interest" description="Disordered" evidence="1">
    <location>
        <begin position="1"/>
        <end position="25"/>
    </location>
</feature>
<organism evidence="3 4">
    <name type="scientific">Allomeiothermus silvanus (strain ATCC 700542 / DSM 9946 / NBRC 106475 / NCIMB 13440 / VI-R2)</name>
    <name type="common">Thermus silvanus</name>
    <dbReference type="NCBI Taxonomy" id="526227"/>
    <lineage>
        <taxon>Bacteria</taxon>
        <taxon>Thermotogati</taxon>
        <taxon>Deinococcota</taxon>
        <taxon>Deinococci</taxon>
        <taxon>Thermales</taxon>
        <taxon>Thermaceae</taxon>
        <taxon>Allomeiothermus</taxon>
    </lineage>
</organism>
<keyword evidence="2" id="KW-0812">Transmembrane</keyword>
<evidence type="ECO:0000313" key="4">
    <source>
        <dbReference type="Proteomes" id="UP000001916"/>
    </source>
</evidence>
<dbReference type="Proteomes" id="UP000001916">
    <property type="component" value="Chromosome"/>
</dbReference>
<feature type="region of interest" description="Disordered" evidence="1">
    <location>
        <begin position="72"/>
        <end position="99"/>
    </location>
</feature>
<proteinExistence type="predicted"/>
<name>D7BGT4_ALLS1</name>
<reference evidence="3 4" key="1">
    <citation type="journal article" date="2010" name="Stand. Genomic Sci.">
        <title>Complete genome sequence of Meiothermus silvanus type strain (VI-R2).</title>
        <authorList>
            <person name="Sikorski J."/>
            <person name="Tindall B.J."/>
            <person name="Lowry S."/>
            <person name="Lucas S."/>
            <person name="Nolan M."/>
            <person name="Copeland A."/>
            <person name="Glavina Del Rio T."/>
            <person name="Tice H."/>
            <person name="Cheng J.F."/>
            <person name="Han C."/>
            <person name="Pitluck S."/>
            <person name="Liolios K."/>
            <person name="Ivanova N."/>
            <person name="Mavromatis K."/>
            <person name="Mikhailova N."/>
            <person name="Pati A."/>
            <person name="Goodwin L."/>
            <person name="Chen A."/>
            <person name="Palaniappan K."/>
            <person name="Land M."/>
            <person name="Hauser L."/>
            <person name="Chang Y.J."/>
            <person name="Jeffries C.D."/>
            <person name="Rohde M."/>
            <person name="Goker M."/>
            <person name="Woyke T."/>
            <person name="Bristow J."/>
            <person name="Eisen J.A."/>
            <person name="Markowitz V."/>
            <person name="Hugenholtz P."/>
            <person name="Kyrpides N.C."/>
            <person name="Klenk H.P."/>
            <person name="Lapidus A."/>
        </authorList>
    </citation>
    <scope>NUCLEOTIDE SEQUENCE [LARGE SCALE GENOMIC DNA]</scope>
    <source>
        <strain evidence="4">ATCC 700542 / DSM 9946 / VI-R2</strain>
    </source>
</reference>
<dbReference type="AlphaFoldDB" id="D7BGT4"/>
<dbReference type="KEGG" id="msv:Mesil_0143"/>
<keyword evidence="4" id="KW-1185">Reference proteome</keyword>
<dbReference type="STRING" id="526227.Mesil_0143"/>
<evidence type="ECO:0000256" key="1">
    <source>
        <dbReference type="SAM" id="MobiDB-lite"/>
    </source>
</evidence>
<keyword evidence="2" id="KW-1133">Transmembrane helix</keyword>
<dbReference type="Pfam" id="PF11303">
    <property type="entry name" value="DUF3105"/>
    <property type="match status" value="1"/>
</dbReference>
<gene>
    <name evidence="3" type="ordered locus">Mesil_0143</name>
</gene>